<accession>A0ABS9DAD5</accession>
<dbReference type="EMBL" id="JAKGAS010000012">
    <property type="protein sequence ID" value="MCF2949917.1"/>
    <property type="molecule type" value="Genomic_DNA"/>
</dbReference>
<name>A0ABS9DAD5_9ALTE</name>
<sequence length="60" mass="6731">MNDKPQSTKGVYHSPLSKLFARQQPKVKAKKGVARLLMAYAEGDTQRIASLIKTWLEADD</sequence>
<reference evidence="1 2" key="1">
    <citation type="submission" date="2022-01" db="EMBL/GenBank/DDBJ databases">
        <title>Paraglaciecola sp. G1-23.</title>
        <authorList>
            <person name="Jin M.S."/>
            <person name="Han D.M."/>
            <person name="Kim H.M."/>
            <person name="Jeon C.O."/>
        </authorList>
    </citation>
    <scope>NUCLEOTIDE SEQUENCE [LARGE SCALE GENOMIC DNA]</scope>
    <source>
        <strain evidence="1 2">G1-23</strain>
    </source>
</reference>
<comment type="caution">
    <text evidence="1">The sequence shown here is derived from an EMBL/GenBank/DDBJ whole genome shotgun (WGS) entry which is preliminary data.</text>
</comment>
<evidence type="ECO:0000313" key="2">
    <source>
        <dbReference type="Proteomes" id="UP001521137"/>
    </source>
</evidence>
<organism evidence="1 2">
    <name type="scientific">Paraglaciecola algarum</name>
    <dbReference type="NCBI Taxonomy" id="3050085"/>
    <lineage>
        <taxon>Bacteria</taxon>
        <taxon>Pseudomonadati</taxon>
        <taxon>Pseudomonadota</taxon>
        <taxon>Gammaproteobacteria</taxon>
        <taxon>Alteromonadales</taxon>
        <taxon>Alteromonadaceae</taxon>
        <taxon>Paraglaciecola</taxon>
    </lineage>
</organism>
<protein>
    <submittedName>
        <fullName evidence="1">Uncharacterized protein</fullName>
    </submittedName>
</protein>
<gene>
    <name evidence="1" type="ORF">L0668_17490</name>
</gene>
<proteinExistence type="predicted"/>
<dbReference type="Proteomes" id="UP001521137">
    <property type="component" value="Unassembled WGS sequence"/>
</dbReference>
<dbReference type="RefSeq" id="WP_235314020.1">
    <property type="nucleotide sequence ID" value="NZ_JAKGAS010000012.1"/>
</dbReference>
<evidence type="ECO:0000313" key="1">
    <source>
        <dbReference type="EMBL" id="MCF2949917.1"/>
    </source>
</evidence>
<keyword evidence="2" id="KW-1185">Reference proteome</keyword>